<evidence type="ECO:0008006" key="10">
    <source>
        <dbReference type="Google" id="ProtNLM"/>
    </source>
</evidence>
<evidence type="ECO:0000256" key="1">
    <source>
        <dbReference type="ARBA" id="ARBA00004606"/>
    </source>
</evidence>
<accession>A0A9P8MPW7</accession>
<dbReference type="Proteomes" id="UP000824596">
    <property type="component" value="Unassembled WGS sequence"/>
</dbReference>
<keyword evidence="3 7" id="KW-0812">Transmembrane</keyword>
<gene>
    <name evidence="8" type="ORF">HRG_10635</name>
</gene>
<dbReference type="PANTHER" id="PTHR23033">
    <property type="entry name" value="BETA1,3-GALACTOSYLTRANSFERASE"/>
    <property type="match status" value="1"/>
</dbReference>
<keyword evidence="4" id="KW-0735">Signal-anchor</keyword>
<keyword evidence="9" id="KW-1185">Reference proteome</keyword>
<evidence type="ECO:0000313" key="8">
    <source>
        <dbReference type="EMBL" id="KAH0958334.1"/>
    </source>
</evidence>
<comment type="similarity">
    <text evidence="2">Belongs to the glycosyltransferase 31 family. Beta3-Gal-T subfamily.</text>
</comment>
<feature type="transmembrane region" description="Helical" evidence="7">
    <location>
        <begin position="21"/>
        <end position="39"/>
    </location>
</feature>
<sequence length="542" mass="60401">MGTKTYVPLSCRSGLRRFRSVQLALILSCSVFLFLLMPLCRLGGRPSGHISVAVPAPARARGGVRHGPAHLYNNTLYRPETQGAVHPQFDFGSPCSGFPNTDDILLVMKTGASEAYDKLPTHLLTSLQCLPDFLLFSDLEQQMGKYHLHNVLDRVLDTVKSANKEFELYETQLSCPVSQKDCTKGLQGAWDLDKYKFLNMLVRTWAMRPGRKWYVFAEADSYVFWPNLVLWLRTRTDPDSDLYVGNVALADDFPFAHGGSGYVISGQLVQKVIESIPGLAAKYDAAAPTMCCGDVLMGKALAEVNVTVKHAFPMFNGERTNTLAFGEGQWCEPILTLHHMDAEQVGQAWQFEQTRTKNTPIQIKELYHQFFAPNLAPTRDAWDNLSEDVCYIAPDKQSQDEADVELKAVQKRQAAKTPIERDAHTSPAACAAVCEAAGLDVPERDWAAQTTDEGRAKLLAKLYGLESKAAADDAAAFHGKRSCFQWRHHRGVCCTAESFKLGRPRRREKSGGSPWTSGWFVRGINDWIKAKGDCAVRWHDPE</sequence>
<evidence type="ECO:0000256" key="2">
    <source>
        <dbReference type="ARBA" id="ARBA00006462"/>
    </source>
</evidence>
<evidence type="ECO:0000256" key="3">
    <source>
        <dbReference type="ARBA" id="ARBA00022692"/>
    </source>
</evidence>
<evidence type="ECO:0000313" key="9">
    <source>
        <dbReference type="Proteomes" id="UP000824596"/>
    </source>
</evidence>
<dbReference type="GeneID" id="68359763"/>
<proteinExistence type="inferred from homology"/>
<name>A0A9P8MPW7_9HYPO</name>
<reference evidence="8" key="1">
    <citation type="submission" date="2021-09" db="EMBL/GenBank/DDBJ databases">
        <title>A high-quality genome of the endoparasitic fungus Hirsutella rhossiliensis with a comparison of Hirsutella genomes reveals transposable elements contributing to genome size variation.</title>
        <authorList>
            <person name="Lin R."/>
            <person name="Jiao Y."/>
            <person name="Sun X."/>
            <person name="Ling J."/>
            <person name="Xie B."/>
            <person name="Cheng X."/>
        </authorList>
    </citation>
    <scope>NUCLEOTIDE SEQUENCE</scope>
    <source>
        <strain evidence="8">HR02</strain>
    </source>
</reference>
<dbReference type="RefSeq" id="XP_044715847.1">
    <property type="nucleotide sequence ID" value="XM_044869105.1"/>
</dbReference>
<evidence type="ECO:0000256" key="6">
    <source>
        <dbReference type="ARBA" id="ARBA00023136"/>
    </source>
</evidence>
<dbReference type="Gene3D" id="3.90.550.50">
    <property type="match status" value="1"/>
</dbReference>
<keyword evidence="5 7" id="KW-1133">Transmembrane helix</keyword>
<dbReference type="OrthoDB" id="414175at2759"/>
<organism evidence="8 9">
    <name type="scientific">Hirsutella rhossiliensis</name>
    <dbReference type="NCBI Taxonomy" id="111463"/>
    <lineage>
        <taxon>Eukaryota</taxon>
        <taxon>Fungi</taxon>
        <taxon>Dikarya</taxon>
        <taxon>Ascomycota</taxon>
        <taxon>Pezizomycotina</taxon>
        <taxon>Sordariomycetes</taxon>
        <taxon>Hypocreomycetidae</taxon>
        <taxon>Hypocreales</taxon>
        <taxon>Ophiocordycipitaceae</taxon>
        <taxon>Hirsutella</taxon>
    </lineage>
</organism>
<dbReference type="GO" id="GO:0016020">
    <property type="term" value="C:membrane"/>
    <property type="evidence" value="ECO:0007669"/>
    <property type="project" value="UniProtKB-SubCell"/>
</dbReference>
<dbReference type="PANTHER" id="PTHR23033:SF40">
    <property type="entry name" value="APPLE DOMAIN-CONTAINING PROTEIN"/>
    <property type="match status" value="1"/>
</dbReference>
<evidence type="ECO:0000256" key="4">
    <source>
        <dbReference type="ARBA" id="ARBA00022968"/>
    </source>
</evidence>
<dbReference type="InterPro" id="IPR026050">
    <property type="entry name" value="C1GALT1/C1GALT1_chp1"/>
</dbReference>
<protein>
    <recommendedName>
        <fullName evidence="10">Glycosyltransferase family 31 protein</fullName>
    </recommendedName>
</protein>
<evidence type="ECO:0000256" key="5">
    <source>
        <dbReference type="ARBA" id="ARBA00022989"/>
    </source>
</evidence>
<comment type="subcellular location">
    <subcellularLocation>
        <location evidence="1">Membrane</location>
        <topology evidence="1">Single-pass type II membrane protein</topology>
    </subcellularLocation>
</comment>
<dbReference type="AlphaFoldDB" id="A0A9P8MPW7"/>
<comment type="caution">
    <text evidence="8">The sequence shown here is derived from an EMBL/GenBank/DDBJ whole genome shotgun (WGS) entry which is preliminary data.</text>
</comment>
<keyword evidence="6 7" id="KW-0472">Membrane</keyword>
<evidence type="ECO:0000256" key="7">
    <source>
        <dbReference type="SAM" id="Phobius"/>
    </source>
</evidence>
<dbReference type="EMBL" id="JAIZPD010000016">
    <property type="protein sequence ID" value="KAH0958334.1"/>
    <property type="molecule type" value="Genomic_DNA"/>
</dbReference>